<dbReference type="Gene3D" id="3.30.300.30">
    <property type="match status" value="1"/>
</dbReference>
<evidence type="ECO:0000256" key="1">
    <source>
        <dbReference type="SAM" id="MobiDB-lite"/>
    </source>
</evidence>
<dbReference type="InterPro" id="IPR045851">
    <property type="entry name" value="AMP-bd_C_sf"/>
</dbReference>
<sequence length="566" mass="59374">MSAYGNSPAERFTANSGTLTGPSTGGGGTPWAGGATLSAATILSDSAGRWPKRTAVVAGPERITYGSLWHSALRYAAVLRERGIGPGDRIGLMVTNSSHFPMAYFAILVLGATAVPVNVLLKADDIAHILRHSKARALVCSAESLEEAEAAADAAGAPVLTVGAPALTVGAGDDRRRYPALDELAAAAGPVAGPVPRAPDDIAVILYTSGTTGRPKGAAITHLNLVMNIGTTMLSPFGMSAGDVLLGCLPLSHTFGQICGMGTSFRAGATMVLMRRFTAEGALDLMETEGCTVLMGVPTMYFALLEAASRRPARPRLDRAYSGGSALPAHTLAEFEATFGCPVYEGYGLTETSPCVAYNQRDWPRKPGTVGKPIWGVEVAIARSTVEDAIEPLPAGEVGEIVVRGHNLMAGYVDDPRATATAFTDGWFRTGDLGLLDDEGYLTIVDRKKDVILRGGYNVYPREVEDALLRHPAVARVAVVGVPDPVHGQEVCAVVVPRDGRTPDAALADSLVAWGERHIAAYRRPRRVVFLDRLPLGSSGKVLKKELTALLQSTDGAGPDTRATAT</sequence>
<proteinExistence type="predicted"/>
<dbReference type="InterPro" id="IPR020845">
    <property type="entry name" value="AMP-binding_CS"/>
</dbReference>
<dbReference type="Pfam" id="PF00501">
    <property type="entry name" value="AMP-binding"/>
    <property type="match status" value="1"/>
</dbReference>
<name>A0ABX6APD0_9ACTN</name>
<dbReference type="PANTHER" id="PTHR43767:SF12">
    <property type="entry name" value="AMP-DEPENDENT SYNTHETASE AND LIGASE"/>
    <property type="match status" value="1"/>
</dbReference>
<dbReference type="Gene3D" id="3.40.50.12780">
    <property type="entry name" value="N-terminal domain of ligase-like"/>
    <property type="match status" value="1"/>
</dbReference>
<dbReference type="Proteomes" id="UP000326041">
    <property type="component" value="Chromosome"/>
</dbReference>
<dbReference type="InterPro" id="IPR042099">
    <property type="entry name" value="ANL_N_sf"/>
</dbReference>
<dbReference type="InterPro" id="IPR025110">
    <property type="entry name" value="AMP-bd_C"/>
</dbReference>
<evidence type="ECO:0000313" key="4">
    <source>
        <dbReference type="EMBL" id="QEV04578.1"/>
    </source>
</evidence>
<dbReference type="GeneID" id="95533267"/>
<reference evidence="4 5" key="1">
    <citation type="submission" date="2017-09" db="EMBL/GenBank/DDBJ databases">
        <authorList>
            <person name="Lee N."/>
            <person name="Cho B.-K."/>
        </authorList>
    </citation>
    <scope>NUCLEOTIDE SEQUENCE [LARGE SCALE GENOMIC DNA]</scope>
    <source>
        <strain evidence="4 5">ATCC 13879</strain>
    </source>
</reference>
<dbReference type="PROSITE" id="PS00455">
    <property type="entry name" value="AMP_BINDING"/>
    <property type="match status" value="1"/>
</dbReference>
<evidence type="ECO:0000259" key="3">
    <source>
        <dbReference type="Pfam" id="PF13193"/>
    </source>
</evidence>
<keyword evidence="5" id="KW-1185">Reference proteome</keyword>
<protein>
    <submittedName>
        <fullName evidence="4">Long-chain fatty acid--CoA ligase</fullName>
    </submittedName>
</protein>
<dbReference type="SUPFAM" id="SSF56801">
    <property type="entry name" value="Acetyl-CoA synthetase-like"/>
    <property type="match status" value="1"/>
</dbReference>
<dbReference type="Pfam" id="PF13193">
    <property type="entry name" value="AMP-binding_C"/>
    <property type="match status" value="1"/>
</dbReference>
<gene>
    <name evidence="4" type="ORF">CP972_01435</name>
</gene>
<keyword evidence="4" id="KW-0436">Ligase</keyword>
<evidence type="ECO:0000313" key="5">
    <source>
        <dbReference type="Proteomes" id="UP000326041"/>
    </source>
</evidence>
<organism evidence="4 5">
    <name type="scientific">Streptomyces prasinus</name>
    <dbReference type="NCBI Taxonomy" id="67345"/>
    <lineage>
        <taxon>Bacteria</taxon>
        <taxon>Bacillati</taxon>
        <taxon>Actinomycetota</taxon>
        <taxon>Actinomycetes</taxon>
        <taxon>Kitasatosporales</taxon>
        <taxon>Streptomycetaceae</taxon>
        <taxon>Streptomyces</taxon>
    </lineage>
</organism>
<evidence type="ECO:0000259" key="2">
    <source>
        <dbReference type="Pfam" id="PF00501"/>
    </source>
</evidence>
<dbReference type="InterPro" id="IPR000873">
    <property type="entry name" value="AMP-dep_synth/lig_dom"/>
</dbReference>
<dbReference type="InterPro" id="IPR050237">
    <property type="entry name" value="ATP-dep_AMP-bd_enzyme"/>
</dbReference>
<dbReference type="EMBL" id="CP023697">
    <property type="protein sequence ID" value="QEV04578.1"/>
    <property type="molecule type" value="Genomic_DNA"/>
</dbReference>
<feature type="domain" description="AMP-dependent synthetase/ligase" evidence="2">
    <location>
        <begin position="45"/>
        <end position="412"/>
    </location>
</feature>
<dbReference type="GO" id="GO:0016874">
    <property type="term" value="F:ligase activity"/>
    <property type="evidence" value="ECO:0007669"/>
    <property type="project" value="UniProtKB-KW"/>
</dbReference>
<feature type="domain" description="AMP-binding enzyme C-terminal" evidence="3">
    <location>
        <begin position="463"/>
        <end position="541"/>
    </location>
</feature>
<dbReference type="CDD" id="cd05936">
    <property type="entry name" value="FC-FACS_FadD_like"/>
    <property type="match status" value="1"/>
</dbReference>
<accession>A0ABX6APD0</accession>
<dbReference type="RefSeq" id="WP_079061057.1">
    <property type="nucleotide sequence ID" value="NZ_CP023697.1"/>
</dbReference>
<feature type="region of interest" description="Disordered" evidence="1">
    <location>
        <begin position="1"/>
        <end position="30"/>
    </location>
</feature>
<dbReference type="PANTHER" id="PTHR43767">
    <property type="entry name" value="LONG-CHAIN-FATTY-ACID--COA LIGASE"/>
    <property type="match status" value="1"/>
</dbReference>